<feature type="transmembrane region" description="Helical" evidence="6">
    <location>
        <begin position="99"/>
        <end position="118"/>
    </location>
</feature>
<name>A0A9X2XC54_9HYPH</name>
<evidence type="ECO:0000256" key="3">
    <source>
        <dbReference type="ARBA" id="ARBA00022692"/>
    </source>
</evidence>
<dbReference type="InterPro" id="IPR009248">
    <property type="entry name" value="SbmA_BacA"/>
</dbReference>
<evidence type="ECO:0000256" key="4">
    <source>
        <dbReference type="ARBA" id="ARBA00022989"/>
    </source>
</evidence>
<comment type="caution">
    <text evidence="7">The sequence shown here is derived from an EMBL/GenBank/DDBJ whole genome shotgun (WGS) entry which is preliminary data.</text>
</comment>
<dbReference type="AlphaFoldDB" id="A0A9X2XC54"/>
<keyword evidence="5 6" id="KW-0472">Membrane</keyword>
<evidence type="ECO:0000256" key="1">
    <source>
        <dbReference type="ARBA" id="ARBA00004651"/>
    </source>
</evidence>
<dbReference type="Gene3D" id="1.20.1560.10">
    <property type="entry name" value="ABC transporter type 1, transmembrane domain"/>
    <property type="match status" value="1"/>
</dbReference>
<feature type="transmembrane region" description="Helical" evidence="6">
    <location>
        <begin position="260"/>
        <end position="281"/>
    </location>
</feature>
<keyword evidence="3 6" id="KW-0812">Transmembrane</keyword>
<feature type="transmembrane region" description="Helical" evidence="6">
    <location>
        <begin position="150"/>
        <end position="175"/>
    </location>
</feature>
<feature type="transmembrane region" description="Helical" evidence="6">
    <location>
        <begin position="76"/>
        <end position="94"/>
    </location>
</feature>
<keyword evidence="2" id="KW-0813">Transport</keyword>
<organism evidence="7 8">
    <name type="scientific">Chelativorans petroleitrophicus</name>
    <dbReference type="NCBI Taxonomy" id="2975484"/>
    <lineage>
        <taxon>Bacteria</taxon>
        <taxon>Pseudomonadati</taxon>
        <taxon>Pseudomonadota</taxon>
        <taxon>Alphaproteobacteria</taxon>
        <taxon>Hyphomicrobiales</taxon>
        <taxon>Phyllobacteriaceae</taxon>
        <taxon>Chelativorans</taxon>
    </lineage>
</organism>
<evidence type="ECO:0000256" key="6">
    <source>
        <dbReference type="SAM" id="Phobius"/>
    </source>
</evidence>
<feature type="transmembrane region" description="Helical" evidence="6">
    <location>
        <begin position="221"/>
        <end position="240"/>
    </location>
</feature>
<feature type="transmembrane region" description="Helical" evidence="6">
    <location>
        <begin position="348"/>
        <end position="368"/>
    </location>
</feature>
<dbReference type="GO" id="GO:0005524">
    <property type="term" value="F:ATP binding"/>
    <property type="evidence" value="ECO:0007669"/>
    <property type="project" value="InterPro"/>
</dbReference>
<dbReference type="PANTHER" id="PTHR11384">
    <property type="entry name" value="ATP-BINDING CASSETTE, SUB-FAMILY D MEMBER"/>
    <property type="match status" value="1"/>
</dbReference>
<keyword evidence="8" id="KW-1185">Reference proteome</keyword>
<sequence length="437" mass="49986">MFVSFFPRPRLFFASFVVWTLLCIVLWYGFIKGLGPSLSLGGFFGYEYPAALGAEADEAARSVAAEALSSAEGFWFYQYFIAVIAIFAGGWMWFSPHPWAIWSVAGSALILFVNWFLVQLDVMINEWFGTFYDMVQTALGTPGAVEAGDFYWQIVAFLRIALVYVFFGTLFRFFVSHFIFRWRTAMNGYYMSQWQKLRHIEGAAQRVQEDTMRFASIAESLGISLIDSLMTLIAFLPLLWGLSAHVRELPIVGEVSQGLVFVAILWSVLGTALVAIAGVHLPGLEFRNQRVEAAYRKELVYGEDHPDRAQPPTVRELFDDVRRNYFRLYLNYMYFNLVRIFYLQIGNLVPYIALGPSIVGGAITLGVMQQIIRAFTRVESSFQYLVNSWTTIVELMSIYKRLKAFEASIRGEPLPDIDRHYLERQRRSFKPEDQPAA</sequence>
<gene>
    <name evidence="7" type="primary">sbmA</name>
    <name evidence="7" type="ORF">NYR54_15500</name>
</gene>
<protein>
    <submittedName>
        <fullName evidence="7">Peptide antibiotic transporter SbmA</fullName>
    </submittedName>
</protein>
<keyword evidence="4 6" id="KW-1133">Transmembrane helix</keyword>
<dbReference type="RefSeq" id="WP_261516614.1">
    <property type="nucleotide sequence ID" value="NZ_JAODNV010000018.1"/>
</dbReference>
<evidence type="ECO:0000256" key="5">
    <source>
        <dbReference type="ARBA" id="ARBA00023136"/>
    </source>
</evidence>
<dbReference type="GO" id="GO:0015833">
    <property type="term" value="P:peptide transport"/>
    <property type="evidence" value="ECO:0007669"/>
    <property type="project" value="InterPro"/>
</dbReference>
<proteinExistence type="predicted"/>
<dbReference type="InterPro" id="IPR036640">
    <property type="entry name" value="ABC1_TM_sf"/>
</dbReference>
<dbReference type="GO" id="GO:1904680">
    <property type="term" value="F:peptide transmembrane transporter activity"/>
    <property type="evidence" value="ECO:0007669"/>
    <property type="project" value="InterPro"/>
</dbReference>
<evidence type="ECO:0000313" key="8">
    <source>
        <dbReference type="Proteomes" id="UP001149009"/>
    </source>
</evidence>
<comment type="subcellular location">
    <subcellularLocation>
        <location evidence="1">Cell membrane</location>
        <topology evidence="1">Multi-pass membrane protein</topology>
    </subcellularLocation>
</comment>
<evidence type="ECO:0000313" key="7">
    <source>
        <dbReference type="EMBL" id="MCT8991682.1"/>
    </source>
</evidence>
<dbReference type="GO" id="GO:0005886">
    <property type="term" value="C:plasma membrane"/>
    <property type="evidence" value="ECO:0007669"/>
    <property type="project" value="UniProtKB-SubCell"/>
</dbReference>
<accession>A0A9X2XC54</accession>
<dbReference type="NCBIfam" id="NF009036">
    <property type="entry name" value="PRK12369.1"/>
    <property type="match status" value="1"/>
</dbReference>
<feature type="transmembrane region" description="Helical" evidence="6">
    <location>
        <begin position="325"/>
        <end position="342"/>
    </location>
</feature>
<dbReference type="SUPFAM" id="SSF90123">
    <property type="entry name" value="ABC transporter transmembrane region"/>
    <property type="match status" value="1"/>
</dbReference>
<dbReference type="EMBL" id="JAODNV010000018">
    <property type="protein sequence ID" value="MCT8991682.1"/>
    <property type="molecule type" value="Genomic_DNA"/>
</dbReference>
<dbReference type="InterPro" id="IPR050835">
    <property type="entry name" value="ABC_transporter_sub-D"/>
</dbReference>
<dbReference type="PANTHER" id="PTHR11384:SF59">
    <property type="entry name" value="LYSOSOMAL COBALAMIN TRANSPORTER ABCD4"/>
    <property type="match status" value="1"/>
</dbReference>
<feature type="transmembrane region" description="Helical" evidence="6">
    <location>
        <begin position="12"/>
        <end position="31"/>
    </location>
</feature>
<evidence type="ECO:0000256" key="2">
    <source>
        <dbReference type="ARBA" id="ARBA00022448"/>
    </source>
</evidence>
<dbReference type="NCBIfam" id="NF008306">
    <property type="entry name" value="PRK11098.1"/>
    <property type="match status" value="1"/>
</dbReference>
<dbReference type="Proteomes" id="UP001149009">
    <property type="component" value="Unassembled WGS sequence"/>
</dbReference>
<dbReference type="Pfam" id="PF05992">
    <property type="entry name" value="SbmA_BacA"/>
    <property type="match status" value="1"/>
</dbReference>
<reference evidence="7" key="1">
    <citation type="submission" date="2022-08" db="EMBL/GenBank/DDBJ databases">
        <title>Chelativorans sichuanense sp. nov., a paraffin oil-degrading bacterium isolated from a mixture of oil-based drill cuttings and paddy soil.</title>
        <authorList>
            <person name="Yu J."/>
            <person name="Liu H."/>
            <person name="Chen Q."/>
        </authorList>
    </citation>
    <scope>NUCLEOTIDE SEQUENCE</scope>
    <source>
        <strain evidence="7">SCAU 2101</strain>
    </source>
</reference>